<evidence type="ECO:0000313" key="3">
    <source>
        <dbReference type="Proteomes" id="UP000198820"/>
    </source>
</evidence>
<name>A0A1H4E7X9_9FLAO</name>
<dbReference type="RefSeq" id="WP_093246158.1">
    <property type="nucleotide sequence ID" value="NZ_FNQF01000033.1"/>
</dbReference>
<feature type="signal peptide" evidence="1">
    <location>
        <begin position="1"/>
        <end position="18"/>
    </location>
</feature>
<feature type="chain" id="PRO_5011564444" description="GLPGLI family protein" evidence="1">
    <location>
        <begin position="19"/>
        <end position="125"/>
    </location>
</feature>
<dbReference type="Proteomes" id="UP000198820">
    <property type="component" value="Unassembled WGS sequence"/>
</dbReference>
<sequence>MKKILLILVLITTANSYAQKISPYFPEPFLTSSSNKYQTQISYFDLNFVTLKLQDYMSYNFAMTLNDEKMKYELKDGKGDITFAFIDKIAMNKKPRELYFKYTVFPLEEEFVIKDLVHDKNCLTI</sequence>
<keyword evidence="1" id="KW-0732">Signal</keyword>
<evidence type="ECO:0000256" key="1">
    <source>
        <dbReference type="SAM" id="SignalP"/>
    </source>
</evidence>
<dbReference type="AlphaFoldDB" id="A0A1H4E7X9"/>
<keyword evidence="3" id="KW-1185">Reference proteome</keyword>
<evidence type="ECO:0008006" key="4">
    <source>
        <dbReference type="Google" id="ProtNLM"/>
    </source>
</evidence>
<protein>
    <recommendedName>
        <fullName evidence="4">GLPGLI family protein</fullName>
    </recommendedName>
</protein>
<dbReference type="EMBL" id="FNQF01000033">
    <property type="protein sequence ID" value="SEA81145.1"/>
    <property type="molecule type" value="Genomic_DNA"/>
</dbReference>
<proteinExistence type="predicted"/>
<dbReference type="STRING" id="908615.SAMN05421540_1331"/>
<evidence type="ECO:0000313" key="2">
    <source>
        <dbReference type="EMBL" id="SEA81145.1"/>
    </source>
</evidence>
<accession>A0A1H4E7X9</accession>
<gene>
    <name evidence="2" type="ORF">SAMN05421540_1331</name>
</gene>
<organism evidence="2 3">
    <name type="scientific">Psychroflexus halocasei</name>
    <dbReference type="NCBI Taxonomy" id="908615"/>
    <lineage>
        <taxon>Bacteria</taxon>
        <taxon>Pseudomonadati</taxon>
        <taxon>Bacteroidota</taxon>
        <taxon>Flavobacteriia</taxon>
        <taxon>Flavobacteriales</taxon>
        <taxon>Flavobacteriaceae</taxon>
        <taxon>Psychroflexus</taxon>
    </lineage>
</organism>
<reference evidence="2 3" key="1">
    <citation type="submission" date="2016-10" db="EMBL/GenBank/DDBJ databases">
        <authorList>
            <person name="de Groot N.N."/>
        </authorList>
    </citation>
    <scope>NUCLEOTIDE SEQUENCE [LARGE SCALE GENOMIC DNA]</scope>
    <source>
        <strain evidence="2 3">DSM 23581</strain>
    </source>
</reference>